<dbReference type="SUPFAM" id="SSF50729">
    <property type="entry name" value="PH domain-like"/>
    <property type="match status" value="2"/>
</dbReference>
<dbReference type="EMBL" id="JANBTW010000019">
    <property type="protein sequence ID" value="KAJ2678578.1"/>
    <property type="molecule type" value="Genomic_DNA"/>
</dbReference>
<feature type="compositionally biased region" description="Low complexity" evidence="3">
    <location>
        <begin position="179"/>
        <end position="195"/>
    </location>
</feature>
<feature type="compositionally biased region" description="Polar residues" evidence="3">
    <location>
        <begin position="73"/>
        <end position="87"/>
    </location>
</feature>
<evidence type="ECO:0000259" key="4">
    <source>
        <dbReference type="PROSITE" id="PS50003"/>
    </source>
</evidence>
<gene>
    <name evidence="6" type="ORF">GGI25_002166</name>
</gene>
<feature type="compositionally biased region" description="Polar residues" evidence="3">
    <location>
        <begin position="2667"/>
        <end position="2685"/>
    </location>
</feature>
<dbReference type="InterPro" id="IPR050729">
    <property type="entry name" value="Rho-GAP"/>
</dbReference>
<dbReference type="Pfam" id="PF00169">
    <property type="entry name" value="PH"/>
    <property type="match status" value="1"/>
</dbReference>
<feature type="region of interest" description="Disordered" evidence="3">
    <location>
        <begin position="2711"/>
        <end position="2733"/>
    </location>
</feature>
<feature type="compositionally biased region" description="Basic and acidic residues" evidence="3">
    <location>
        <begin position="1"/>
        <end position="14"/>
    </location>
</feature>
<dbReference type="PROSITE" id="PS50003">
    <property type="entry name" value="PH_DOMAIN"/>
    <property type="match status" value="1"/>
</dbReference>
<dbReference type="Proteomes" id="UP001151518">
    <property type="component" value="Unassembled WGS sequence"/>
</dbReference>
<feature type="region of interest" description="Disordered" evidence="3">
    <location>
        <begin position="1"/>
        <end position="111"/>
    </location>
</feature>
<dbReference type="InterPro" id="IPR001895">
    <property type="entry name" value="RASGEF_cat_dom"/>
</dbReference>
<dbReference type="SUPFAM" id="SSF48350">
    <property type="entry name" value="GTPase activation domain, GAP"/>
    <property type="match status" value="1"/>
</dbReference>
<proteinExistence type="predicted"/>
<dbReference type="CDD" id="cd00821">
    <property type="entry name" value="PH"/>
    <property type="match status" value="1"/>
</dbReference>
<feature type="region of interest" description="Disordered" evidence="3">
    <location>
        <begin position="2944"/>
        <end position="3004"/>
    </location>
</feature>
<dbReference type="GO" id="GO:0005096">
    <property type="term" value="F:GTPase activator activity"/>
    <property type="evidence" value="ECO:0007669"/>
    <property type="project" value="UniProtKB-KW"/>
</dbReference>
<feature type="region of interest" description="Disordered" evidence="3">
    <location>
        <begin position="2278"/>
        <end position="2311"/>
    </location>
</feature>
<feature type="compositionally biased region" description="Polar residues" evidence="3">
    <location>
        <begin position="2957"/>
        <end position="2977"/>
    </location>
</feature>
<dbReference type="GO" id="GO:0005737">
    <property type="term" value="C:cytoplasm"/>
    <property type="evidence" value="ECO:0007669"/>
    <property type="project" value="TreeGrafter"/>
</dbReference>
<dbReference type="InterPro" id="IPR008936">
    <property type="entry name" value="Rho_GTPase_activation_prot"/>
</dbReference>
<feature type="compositionally biased region" description="Low complexity" evidence="3">
    <location>
        <begin position="2116"/>
        <end position="2130"/>
    </location>
</feature>
<feature type="compositionally biased region" description="Low complexity" evidence="3">
    <location>
        <begin position="55"/>
        <end position="71"/>
    </location>
</feature>
<evidence type="ECO:0000313" key="7">
    <source>
        <dbReference type="Proteomes" id="UP001151518"/>
    </source>
</evidence>
<dbReference type="SUPFAM" id="SSF48366">
    <property type="entry name" value="Ras GEF"/>
    <property type="match status" value="2"/>
</dbReference>
<evidence type="ECO:0000256" key="3">
    <source>
        <dbReference type="SAM" id="MobiDB-lite"/>
    </source>
</evidence>
<keyword evidence="1" id="KW-0343">GTPase activation</keyword>
<feature type="region of interest" description="Disordered" evidence="3">
    <location>
        <begin position="2379"/>
        <end position="2412"/>
    </location>
</feature>
<dbReference type="GO" id="GO:0007264">
    <property type="term" value="P:small GTPase-mediated signal transduction"/>
    <property type="evidence" value="ECO:0007669"/>
    <property type="project" value="InterPro"/>
</dbReference>
<feature type="region of interest" description="Disordered" evidence="3">
    <location>
        <begin position="2327"/>
        <end position="2348"/>
    </location>
</feature>
<organism evidence="6 7">
    <name type="scientific">Coemansia spiralis</name>
    <dbReference type="NCBI Taxonomy" id="417178"/>
    <lineage>
        <taxon>Eukaryota</taxon>
        <taxon>Fungi</taxon>
        <taxon>Fungi incertae sedis</taxon>
        <taxon>Zoopagomycota</taxon>
        <taxon>Kickxellomycotina</taxon>
        <taxon>Kickxellomycetes</taxon>
        <taxon>Kickxellales</taxon>
        <taxon>Kickxellaceae</taxon>
        <taxon>Coemansia</taxon>
    </lineage>
</organism>
<keyword evidence="2" id="KW-0175">Coiled coil</keyword>
<feature type="compositionally biased region" description="Acidic residues" evidence="3">
    <location>
        <begin position="2944"/>
        <end position="2953"/>
    </location>
</feature>
<dbReference type="InterPro" id="IPR001849">
    <property type="entry name" value="PH_domain"/>
</dbReference>
<feature type="region of interest" description="Disordered" evidence="3">
    <location>
        <begin position="2116"/>
        <end position="2165"/>
    </location>
</feature>
<protein>
    <submittedName>
        <fullName evidence="6">Uncharacterized protein</fullName>
    </submittedName>
</protein>
<dbReference type="SMART" id="SM00324">
    <property type="entry name" value="RhoGAP"/>
    <property type="match status" value="1"/>
</dbReference>
<feature type="region of interest" description="Disordered" evidence="3">
    <location>
        <begin position="1422"/>
        <end position="1555"/>
    </location>
</feature>
<dbReference type="Gene3D" id="2.30.29.30">
    <property type="entry name" value="Pleckstrin-homology domain (PH domain)/Phosphotyrosine-binding domain (PTB)"/>
    <property type="match status" value="2"/>
</dbReference>
<feature type="compositionally biased region" description="Polar residues" evidence="3">
    <location>
        <begin position="38"/>
        <end position="54"/>
    </location>
</feature>
<evidence type="ECO:0000256" key="2">
    <source>
        <dbReference type="SAM" id="Coils"/>
    </source>
</evidence>
<dbReference type="Gene3D" id="1.10.840.10">
    <property type="entry name" value="Ras guanine-nucleotide exchange factors catalytic domain"/>
    <property type="match status" value="2"/>
</dbReference>
<feature type="compositionally biased region" description="Acidic residues" evidence="3">
    <location>
        <begin position="2984"/>
        <end position="2997"/>
    </location>
</feature>
<dbReference type="Pfam" id="PF00620">
    <property type="entry name" value="RhoGAP"/>
    <property type="match status" value="1"/>
</dbReference>
<dbReference type="InterPro" id="IPR023578">
    <property type="entry name" value="Ras_GEF_dom_sf"/>
</dbReference>
<dbReference type="Gene3D" id="1.20.870.10">
    <property type="entry name" value="Son of sevenless (SoS) protein Chain: S domain 1"/>
    <property type="match status" value="1"/>
</dbReference>
<dbReference type="PROSITE" id="PS50238">
    <property type="entry name" value="RHOGAP"/>
    <property type="match status" value="1"/>
</dbReference>
<name>A0A9W8KXN8_9FUNG</name>
<feature type="region of interest" description="Disordered" evidence="3">
    <location>
        <begin position="179"/>
        <end position="214"/>
    </location>
</feature>
<dbReference type="Pfam" id="PF00617">
    <property type="entry name" value="RasGEF"/>
    <property type="match status" value="1"/>
</dbReference>
<comment type="caution">
    <text evidence="6">The sequence shown here is derived from an EMBL/GenBank/DDBJ whole genome shotgun (WGS) entry which is preliminary data.</text>
</comment>
<accession>A0A9W8KXN8</accession>
<dbReference type="Gene3D" id="1.10.555.10">
    <property type="entry name" value="Rho GTPase activation protein"/>
    <property type="match status" value="1"/>
</dbReference>
<feature type="region of interest" description="Disordered" evidence="3">
    <location>
        <begin position="877"/>
        <end position="915"/>
    </location>
</feature>
<dbReference type="GO" id="GO:0005085">
    <property type="term" value="F:guanyl-nucleotide exchange factor activity"/>
    <property type="evidence" value="ECO:0007669"/>
    <property type="project" value="InterPro"/>
</dbReference>
<dbReference type="SMART" id="SM00233">
    <property type="entry name" value="PH"/>
    <property type="match status" value="2"/>
</dbReference>
<dbReference type="InterPro" id="IPR011993">
    <property type="entry name" value="PH-like_dom_sf"/>
</dbReference>
<feature type="region of interest" description="Disordered" evidence="3">
    <location>
        <begin position="2642"/>
        <end position="2685"/>
    </location>
</feature>
<dbReference type="SMART" id="SM00147">
    <property type="entry name" value="RasGEF"/>
    <property type="match status" value="1"/>
</dbReference>
<dbReference type="InterPro" id="IPR000198">
    <property type="entry name" value="RhoGAP_dom"/>
</dbReference>
<dbReference type="PANTHER" id="PTHR23176">
    <property type="entry name" value="RHO/RAC/CDC GTPASE-ACTIVATING PROTEIN"/>
    <property type="match status" value="1"/>
</dbReference>
<dbReference type="OrthoDB" id="79452at2759"/>
<sequence>MVLGSDRSREEPAKSKTRSLTALGQSLRRGLTTRRTQKANAESTTNDISNRTSAQLQPLSNQQGQQSQGQQHLPASSSKTLGYTPSPLSRGAIPSSMKHPGASSLGLGGSESGKPGGVIYGNARSQRIASASSSHLGTPAAAAHAGSASTAATGIARKTIYGSTGLAGLSKSGFNNSTPSLGSASTSYSTGASEAQTISRKGPPPEPHSSGNIQNRDYSFAIAGNISKSISNGSSGETNSIGNSGNVASGAGNNKTISYSIQSARSSAGAAVPIAKEGYLSKKTDINPSTSLASALSRGWKVYRVVLKGAKLFFYKPPSESELRAMFPEEIAAASNETAGGYVRASISTGVYEEGYSNASSGFPMAPGEVESGSRTVLFEPGVRDGEISPPLCERYVFGECFTEVDLRSLKFKRYVCVLIFDDTIVILKRRWVRQGIASSFFGAVSNKMRFGKGSRSKAPQATDNSSLVSAELGIQGKGYFTKWKYHSQYPLTNVEAIEAASSRFSVAHAPGVLGHIGRESQAGSSRISLYSIGNSSVSSIMTRTSTVSKDYSGALSSGLVPGFQIFVGGKERVARMFVATTSDAKNNWLSRFAAAKASYARRLRQRPRESTAGARRYNGGAGETARRPTASAAKEPYAEAANVDDKPKQAKDIRARLYWGVQRHPELVVAPAPNATDESAVIVVGGSKSALVHEMVFCTTSNLGTDTKPGKDQLLAQGSSESHTGVIAPFSSQLLVMYRLFMDDSEFMREFQRYSELVTPELENYPATMGNLRGIVAALAAHYTTTFHGDQIEILRSIVAKTIASASDVNEASLADINSAIDRMVPVIDEKPTNNSEDTAGKQLINTIETGNDTVLIKSPASSKLFSYEIVSPPVMQSTSESSGAVAKPSSDGPLRGRSKTHHGEPEPTVPQIPSVPELVRVEVTGLSPSLLLRIPPAEFAHQLYLFHRSQLTEFNPKQVELYVSIPSTSQQQRANKSLHQAPPSLLTVGANNFALDAEHSPAASAHQHGFNTHTLGFTAGGAMSASPAALTADSATNRKPVEALLEIQRQLMVFTQSEPHFLTRLVHHQLLVDLPLNRPARRSALLQHWVRIGEECKIIGDAVSWAAIAIAVTMAPIARLRETWHGVALAWKDLIVSEWVPLLISYGIYDVDIELSAKANHAKPLVIKPRAIQKGNENVSLYTSADAFGYNYTPIPYYGPIRMSADRQGRKNKRLYESTLAATSTGDSGDKLLFIHHGRMYTSAQEAIGNIPDSVVERARSSMMRSRASSVSLATKFQKTAGAISSRTSTENLRRDSVQIAQSTTSPLFTVDPSLLAHPYLQSYLATLAANPLKVGDELVESDMAEYDLRYLLSISLQCEPAVADQYHQHILQDTNESNEDTRMSHLSLRQAPGSILPLVCPETVPSTNILQWITPAARTPAAPTPTSIPVGRAGNASGRAGTFSHASQFPATGAYQPEESATRPQAPLRKPSQGQGPDLKTVVELDSAVGTAQRASGSQESDHALKHKRSRSFPANSVAGMHAEDTANSTVTTPSNDLGSTNSVNGASSTASGAPSAAIRVEQQISDAAQSNAFFAGSTIYTANGDLSLRVLRVQYVHGREPSTTVQPLRFVVEVQGGTLATLLDLLINGIEHLSAGITNDKGAPLQLPNGAKPLLIFNRDVFQRIFMASFRHFCIGLDVIDSMRRTLSSIENKSWQDSIHNGFSTLLDLCENWLGHHFSDFLDSVTLCGAMAEFLHSLEAAVRKAAPSDDSSNSQSMLAWKELHGRARLLLPDFVTQLLAPSGYTPLDKVLENRMTFARNRERRTSNTRSQLDMSAKSPVSLLSVADPDVILISLNRLAQAHFARCSFNDWLVTFCLLEVQTHVPLPWYPKKRVAHIPSEDDLVVSDIYQVLEQTHRVFGSGQARDIKSTGANTGAGVGVNLSASTVETALVRTLPQSIQSMLELHRIIRSWVIRQITDPTFSLSQRVSQIQKFVTIVKLCRKDSHLSSSRVFGNLLNSYMREAGMIPDRQPSYRANSIKRYSVAGANSRVAGETGKRGKRRGGSGQTQVKYVPSFIERAIASALVSPESRQFVRAWNEVAAENNTKLDTLESVLRGARDWAAFDPMPKSLTEASAEAASDSTNDSGAVATSISDSGVLSKESEGPKPIAVQRSRSNPVSDDIDISEDSMARADCFVPCLGWLLENMVSLCYDTPDTLVGDSRLINLAKRHRVFIMLCICEQLGSRCQEAFALPTDIRVDIDQLSTWVAQTPLQADELKATSQNEAMLVTATTTADPTASAQANTSQSSSNPAYRSSSSSSSVSNTSSATLTSDRAFSFSVPSSHASGFVRTGDTIPSMRHMHGGGGFAKRSIANLRSTSGSGCGPAGSIISSGELGAGGNGNPGSSNSPMQIFGSPPAPAPRSLAYADGPNGIPSAAGSSTGAGIAAYGGPTAYARPFARLVNDEIEKARQEIRERERLERELRDREQAIERQRNERTRILKRQLKEQQQRRAKNEPLLKMANLMNKVGIGARESSMDGGGPSSKGALSAYGGVAALQALPEDTNRMSSSSGTMRPRGPALPNAKPANVINLINSTITVEHGYTKRDYVFRIVTEEGGQYLLQAPDIEQMDDWISAMRDAATEAAARRLTLFVEEAKRRNNNENSSGPSAHPASESDSSSSTNNQQQMQGRIPGSDTTRSRFTAFLGGSAAAFSGFSLSSQAPSVPSRGALSAINQQPQSREPVAQGEPKSFGVDLAKLMPDPKVVPTIVEKCLTEIELRGLEEIGIYRVSGAAADVSRLRQLFNTDPEAVDLSLDDFQDINVVSGVMKQFLRELPEPLMTYNLYDGFINAASIDDYDERLWAIKDLVHALPIANYTVLKRLVEHLERVTDCEEVNHMYGTNLALVFGPSLLRPPPGSSSFALAMSNLGHAQSVIKNLILQYHWLFNVEEEAEPIDEDGELATDEDAPVDGTTISDGSKRQSQNKEGSSASSGRPVDSAADDGDYIDEDEDSSGVKQLNKRESIAASPLSPSAQADMDQLAMAVNKLSV</sequence>
<feature type="region of interest" description="Disordered" evidence="3">
    <location>
        <begin position="604"/>
        <end position="649"/>
    </location>
</feature>
<feature type="coiled-coil region" evidence="2">
    <location>
        <begin position="2444"/>
        <end position="2481"/>
    </location>
</feature>
<evidence type="ECO:0000313" key="6">
    <source>
        <dbReference type="EMBL" id="KAJ2678578.1"/>
    </source>
</evidence>
<dbReference type="PANTHER" id="PTHR23176:SF129">
    <property type="entry name" value="RHO GTPASE ACTIVATING PROTEIN AT 16F, ISOFORM E-RELATED"/>
    <property type="match status" value="1"/>
</dbReference>
<evidence type="ECO:0000256" key="1">
    <source>
        <dbReference type="ARBA" id="ARBA00022468"/>
    </source>
</evidence>
<feature type="domain" description="PH" evidence="4">
    <location>
        <begin position="2592"/>
        <end position="2627"/>
    </location>
</feature>
<feature type="compositionally biased region" description="Polar residues" evidence="3">
    <location>
        <begin position="1529"/>
        <end position="1548"/>
    </location>
</feature>
<reference evidence="6" key="1">
    <citation type="submission" date="2022-07" db="EMBL/GenBank/DDBJ databases">
        <title>Phylogenomic reconstructions and comparative analyses of Kickxellomycotina fungi.</title>
        <authorList>
            <person name="Reynolds N.K."/>
            <person name="Stajich J.E."/>
            <person name="Barry K."/>
            <person name="Grigoriev I.V."/>
            <person name="Crous P."/>
            <person name="Smith M.E."/>
        </authorList>
    </citation>
    <scope>NUCLEOTIDE SEQUENCE</scope>
    <source>
        <strain evidence="6">NRRL 3115</strain>
    </source>
</reference>
<evidence type="ECO:0000259" key="5">
    <source>
        <dbReference type="PROSITE" id="PS50238"/>
    </source>
</evidence>
<dbReference type="InterPro" id="IPR036964">
    <property type="entry name" value="RASGEF_cat_dom_sf"/>
</dbReference>
<feature type="compositionally biased region" description="Low complexity" evidence="3">
    <location>
        <begin position="2653"/>
        <end position="2666"/>
    </location>
</feature>
<feature type="domain" description="Rho-GAP" evidence="5">
    <location>
        <begin position="2739"/>
        <end position="2931"/>
    </location>
</feature>
<feature type="compositionally biased region" description="Low complexity" evidence="3">
    <location>
        <begin position="631"/>
        <end position="642"/>
    </location>
</feature>